<feature type="region of interest" description="Disordered" evidence="7">
    <location>
        <begin position="556"/>
        <end position="577"/>
    </location>
</feature>
<feature type="compositionally biased region" description="Low complexity" evidence="7">
    <location>
        <begin position="614"/>
        <end position="629"/>
    </location>
</feature>
<proteinExistence type="predicted"/>
<feature type="domain" description="Protein kinase" evidence="8">
    <location>
        <begin position="17"/>
        <end position="317"/>
    </location>
</feature>
<accession>A0ABR2ID16</accession>
<feature type="compositionally biased region" description="Basic and acidic residues" evidence="7">
    <location>
        <begin position="467"/>
        <end position="485"/>
    </location>
</feature>
<evidence type="ECO:0000256" key="2">
    <source>
        <dbReference type="ARBA" id="ARBA00022679"/>
    </source>
</evidence>
<name>A0ABR2ID16_9EUKA</name>
<feature type="compositionally biased region" description="Polar residues" evidence="7">
    <location>
        <begin position="565"/>
        <end position="577"/>
    </location>
</feature>
<evidence type="ECO:0000256" key="4">
    <source>
        <dbReference type="ARBA" id="ARBA00022777"/>
    </source>
</evidence>
<dbReference type="EMBL" id="JAPFFF010000018">
    <property type="protein sequence ID" value="KAK8860539.1"/>
    <property type="molecule type" value="Genomic_DNA"/>
</dbReference>
<dbReference type="Gene3D" id="1.10.510.10">
    <property type="entry name" value="Transferase(Phosphotransferase) domain 1"/>
    <property type="match status" value="2"/>
</dbReference>
<organism evidence="9 10">
    <name type="scientific">Tritrichomonas musculus</name>
    <dbReference type="NCBI Taxonomy" id="1915356"/>
    <lineage>
        <taxon>Eukaryota</taxon>
        <taxon>Metamonada</taxon>
        <taxon>Parabasalia</taxon>
        <taxon>Tritrichomonadida</taxon>
        <taxon>Tritrichomonadidae</taxon>
        <taxon>Tritrichomonas</taxon>
    </lineage>
</organism>
<evidence type="ECO:0000256" key="7">
    <source>
        <dbReference type="SAM" id="MobiDB-lite"/>
    </source>
</evidence>
<keyword evidence="3 6" id="KW-0547">Nucleotide-binding</keyword>
<dbReference type="PROSITE" id="PS00107">
    <property type="entry name" value="PROTEIN_KINASE_ATP"/>
    <property type="match status" value="1"/>
</dbReference>
<evidence type="ECO:0000256" key="1">
    <source>
        <dbReference type="ARBA" id="ARBA00022527"/>
    </source>
</evidence>
<comment type="caution">
    <text evidence="9">The sequence shown here is derived from an EMBL/GenBank/DDBJ whole genome shotgun (WGS) entry which is preliminary data.</text>
</comment>
<evidence type="ECO:0000256" key="3">
    <source>
        <dbReference type="ARBA" id="ARBA00022741"/>
    </source>
</evidence>
<feature type="binding site" evidence="6">
    <location>
        <position position="56"/>
    </location>
    <ligand>
        <name>ATP</name>
        <dbReference type="ChEBI" id="CHEBI:30616"/>
    </ligand>
</feature>
<keyword evidence="10" id="KW-1185">Reference proteome</keyword>
<dbReference type="InterPro" id="IPR000719">
    <property type="entry name" value="Prot_kinase_dom"/>
</dbReference>
<dbReference type="PANTHER" id="PTHR24346">
    <property type="entry name" value="MAP/MICROTUBULE AFFINITY-REGULATING KINASE"/>
    <property type="match status" value="1"/>
</dbReference>
<keyword evidence="1" id="KW-0723">Serine/threonine-protein kinase</keyword>
<dbReference type="PROSITE" id="PS50011">
    <property type="entry name" value="PROTEIN_KINASE_DOM"/>
    <property type="match status" value="1"/>
</dbReference>
<feature type="compositionally biased region" description="Polar residues" evidence="7">
    <location>
        <begin position="179"/>
        <end position="197"/>
    </location>
</feature>
<evidence type="ECO:0000313" key="10">
    <source>
        <dbReference type="Proteomes" id="UP001470230"/>
    </source>
</evidence>
<dbReference type="PANTHER" id="PTHR24346:SF82">
    <property type="entry name" value="KP78A-RELATED"/>
    <property type="match status" value="1"/>
</dbReference>
<reference evidence="9 10" key="1">
    <citation type="submission" date="2024-04" db="EMBL/GenBank/DDBJ databases">
        <title>Tritrichomonas musculus Genome.</title>
        <authorList>
            <person name="Alves-Ferreira E."/>
            <person name="Grigg M."/>
            <person name="Lorenzi H."/>
            <person name="Galac M."/>
        </authorList>
    </citation>
    <scope>NUCLEOTIDE SEQUENCE [LARGE SCALE GENOMIC DNA]</scope>
    <source>
        <strain evidence="9 10">EAF2021</strain>
    </source>
</reference>
<sequence>MKDSVSKMKIPQQIEHYKILKFLGSGSYSVVHLALDTRTNTEYAVKIVPTSSFIKKSVLEHFEMETRVLHQMRHPNIIHFVDILRDDFNIYVVIELCPNGDLYNYIISQKFLSEQEAKYLFKQFLFGLNYIHSIGAMHRDLKPENILLDSTYSAKISDFGFARYIPHKIKLPKARDQSNDINSNVSDAQNTSISEEINASPPRSVPQNNLESDDNYFLVSTPCGTPSYASPECISGKPYDGQRSDMWSAGVILYAMVTGKLPWSAGNKQQMLLQIKNGEYKIPSYLSEPLRNFIASMINLDIKSRPTSEEALKNSWLADADSITLKKERPVGVSLRFLDRFFKKDISELQIKFRVRKTFSFDETKKKLNAAAEAEIEIEEENKAKEKKKKKKNNISPNPSLKNKNLSTKNTGKSRPIRSARQSEKIGVNYHLNDNEINSTTKNEEDLINERSSKIVAAVDEEENDNNDAKGNDDDKLGVNNKEDNGKISSKLKSFYLNEPRHQTTFMDIINDNYQYVSRIISTEMQTPNDMQCLSSRNCYFYSKDINSRIINSPIGKPSHSSSSLNQFNSEPNTPTIYTAENRKVTARSTGISQLPKLHYLIPSPKDSLKKMSSRSSSSTTTTPKSSPFTEKKNLPMNPLMHQVKGLKMNPKKPLPLPKISKV</sequence>
<evidence type="ECO:0000256" key="5">
    <source>
        <dbReference type="ARBA" id="ARBA00022840"/>
    </source>
</evidence>
<keyword evidence="5 6" id="KW-0067">ATP-binding</keyword>
<feature type="region of interest" description="Disordered" evidence="7">
    <location>
        <begin position="383"/>
        <end position="485"/>
    </location>
</feature>
<keyword evidence="4" id="KW-0418">Kinase</keyword>
<feature type="region of interest" description="Disordered" evidence="7">
    <location>
        <begin position="175"/>
        <end position="207"/>
    </location>
</feature>
<evidence type="ECO:0000259" key="8">
    <source>
        <dbReference type="PROSITE" id="PS50011"/>
    </source>
</evidence>
<gene>
    <name evidence="9" type="ORF">M9Y10_012204</name>
</gene>
<feature type="region of interest" description="Disordered" evidence="7">
    <location>
        <begin position="603"/>
        <end position="663"/>
    </location>
</feature>
<dbReference type="Proteomes" id="UP001470230">
    <property type="component" value="Unassembled WGS sequence"/>
</dbReference>
<feature type="compositionally biased region" description="Low complexity" evidence="7">
    <location>
        <begin position="394"/>
        <end position="405"/>
    </location>
</feature>
<dbReference type="SUPFAM" id="SSF56112">
    <property type="entry name" value="Protein kinase-like (PK-like)"/>
    <property type="match status" value="1"/>
</dbReference>
<evidence type="ECO:0000313" key="9">
    <source>
        <dbReference type="EMBL" id="KAK8860539.1"/>
    </source>
</evidence>
<protein>
    <recommendedName>
        <fullName evidence="8">Protein kinase domain-containing protein</fullName>
    </recommendedName>
</protein>
<keyword evidence="2" id="KW-0808">Transferase</keyword>
<dbReference type="InterPro" id="IPR017441">
    <property type="entry name" value="Protein_kinase_ATP_BS"/>
</dbReference>
<dbReference type="SMART" id="SM00220">
    <property type="entry name" value="S_TKc"/>
    <property type="match status" value="1"/>
</dbReference>
<evidence type="ECO:0000256" key="6">
    <source>
        <dbReference type="PROSITE-ProRule" id="PRU10141"/>
    </source>
</evidence>
<dbReference type="Pfam" id="PF00069">
    <property type="entry name" value="Pkinase"/>
    <property type="match status" value="2"/>
</dbReference>
<dbReference type="InterPro" id="IPR011009">
    <property type="entry name" value="Kinase-like_dom_sf"/>
</dbReference>
<feature type="compositionally biased region" description="Basic and acidic residues" evidence="7">
    <location>
        <begin position="442"/>
        <end position="453"/>
    </location>
</feature>